<dbReference type="STRING" id="44742.AXF13_08450"/>
<sequence length="442" mass="48196">MDIMFEIVSRQKFSANFPVSHVFGEAGGYIGRSEECEWVLPDRSREISRQHALITFEDGHFYLEDVSANGVFLSLAHEPVGKDSRHRIEHGEGFIIGAYTIMARLLHNPGAYAGSPEDVEDILSRPKGLSLNPLTAMEQEEELVARKRMGEYDDLLSGRQTRAVLPADHTDPLLGRLQPIVAVPEQEELIPENWDAEPDNDDESGEACPLGGETAAGAPQADSETQAAAAPQTAPESRSVPVPETDVFFKALGFAEPPSSPKERERVLKLAAELLAAAVDGMTSALHNRAECKNELRLPATSTGLAVNNNPLKFSPSPEAALATLLGPPQKGVMPSVKAMTNGFNDLHRHHMGLLAGARAASAALLDKISPRAVENRLDINGPVRLGRATRLWQTFIRMHRALRDDHEGMEALLLQDFARAYEMQGRTLNPLGARPKQGAQQ</sequence>
<dbReference type="SUPFAM" id="SSF49879">
    <property type="entry name" value="SMAD/FHA domain"/>
    <property type="match status" value="1"/>
</dbReference>
<dbReference type="InterPro" id="IPR046883">
    <property type="entry name" value="T6SS_FHA_C"/>
</dbReference>
<evidence type="ECO:0000313" key="3">
    <source>
        <dbReference type="EMBL" id="AMD90150.1"/>
    </source>
</evidence>
<evidence type="ECO:0000256" key="1">
    <source>
        <dbReference type="SAM" id="MobiDB-lite"/>
    </source>
</evidence>
<dbReference type="InterPro" id="IPR008984">
    <property type="entry name" value="SMAD_FHA_dom_sf"/>
</dbReference>
<dbReference type="KEGG" id="dfi:AXF13_08450"/>
<feature type="region of interest" description="Disordered" evidence="1">
    <location>
        <begin position="191"/>
        <end position="242"/>
    </location>
</feature>
<name>A0A0X8JJY3_9BACT</name>
<accession>A0A0X8JJY3</accession>
<dbReference type="CDD" id="cd00060">
    <property type="entry name" value="FHA"/>
    <property type="match status" value="1"/>
</dbReference>
<dbReference type="SMART" id="SM00240">
    <property type="entry name" value="FHA"/>
    <property type="match status" value="1"/>
</dbReference>
<dbReference type="Pfam" id="PF00498">
    <property type="entry name" value="FHA"/>
    <property type="match status" value="1"/>
</dbReference>
<proteinExistence type="predicted"/>
<dbReference type="InterPro" id="IPR000253">
    <property type="entry name" value="FHA_dom"/>
</dbReference>
<evidence type="ECO:0000259" key="2">
    <source>
        <dbReference type="PROSITE" id="PS50006"/>
    </source>
</evidence>
<dbReference type="NCBIfam" id="TIGR03354">
    <property type="entry name" value="VI_FHA"/>
    <property type="match status" value="1"/>
</dbReference>
<reference evidence="4" key="1">
    <citation type="submission" date="2016-02" db="EMBL/GenBank/DDBJ databases">
        <authorList>
            <person name="Holder M.E."/>
            <person name="Ajami N.J."/>
            <person name="Petrosino J.F."/>
        </authorList>
    </citation>
    <scope>NUCLEOTIDE SEQUENCE [LARGE SCALE GENOMIC DNA]</scope>
    <source>
        <strain evidence="4">CCUG 45958</strain>
    </source>
</reference>
<dbReference type="Pfam" id="PF20232">
    <property type="entry name" value="T6SS_FHA_C"/>
    <property type="match status" value="1"/>
</dbReference>
<organism evidence="3 4">
    <name type="scientific">Desulfovibrio fairfieldensis</name>
    <dbReference type="NCBI Taxonomy" id="44742"/>
    <lineage>
        <taxon>Bacteria</taxon>
        <taxon>Pseudomonadati</taxon>
        <taxon>Thermodesulfobacteriota</taxon>
        <taxon>Desulfovibrionia</taxon>
        <taxon>Desulfovibrionales</taxon>
        <taxon>Desulfovibrionaceae</taxon>
        <taxon>Desulfovibrio</taxon>
    </lineage>
</organism>
<feature type="compositionally biased region" description="Low complexity" evidence="1">
    <location>
        <begin position="223"/>
        <end position="237"/>
    </location>
</feature>
<dbReference type="RefSeq" id="WP_062252564.1">
    <property type="nucleotide sequence ID" value="NZ_CP014229.1"/>
</dbReference>
<dbReference type="PROSITE" id="PS50006">
    <property type="entry name" value="FHA_DOMAIN"/>
    <property type="match status" value="1"/>
</dbReference>
<protein>
    <submittedName>
        <fullName evidence="3">Type VI secretion protein</fullName>
    </submittedName>
</protein>
<evidence type="ECO:0000313" key="4">
    <source>
        <dbReference type="Proteomes" id="UP000069241"/>
    </source>
</evidence>
<feature type="compositionally biased region" description="Acidic residues" evidence="1">
    <location>
        <begin position="191"/>
        <end position="205"/>
    </location>
</feature>
<dbReference type="InterPro" id="IPR017735">
    <property type="entry name" value="T6SS_FHA"/>
</dbReference>
<dbReference type="Proteomes" id="UP000069241">
    <property type="component" value="Chromosome"/>
</dbReference>
<dbReference type="Gene3D" id="2.60.200.20">
    <property type="match status" value="1"/>
</dbReference>
<dbReference type="EMBL" id="CP014229">
    <property type="protein sequence ID" value="AMD90150.1"/>
    <property type="molecule type" value="Genomic_DNA"/>
</dbReference>
<keyword evidence="4" id="KW-1185">Reference proteome</keyword>
<dbReference type="AlphaFoldDB" id="A0A0X8JJY3"/>
<feature type="domain" description="FHA" evidence="2">
    <location>
        <begin position="28"/>
        <end position="74"/>
    </location>
</feature>
<gene>
    <name evidence="3" type="ORF">AXF13_08450</name>
</gene>